<evidence type="ECO:0000256" key="1">
    <source>
        <dbReference type="SAM" id="MobiDB-lite"/>
    </source>
</evidence>
<accession>A0A921Q533</accession>
<reference evidence="3" key="2">
    <citation type="submission" date="2020-10" db="EMBL/GenBank/DDBJ databases">
        <authorList>
            <person name="Cooper E.A."/>
            <person name="Brenton Z.W."/>
            <person name="Flinn B.S."/>
            <person name="Jenkins J."/>
            <person name="Shu S."/>
            <person name="Flowers D."/>
            <person name="Luo F."/>
            <person name="Wang Y."/>
            <person name="Xia P."/>
            <person name="Barry K."/>
            <person name="Daum C."/>
            <person name="Lipzen A."/>
            <person name="Yoshinaga Y."/>
            <person name="Schmutz J."/>
            <person name="Saski C."/>
            <person name="Vermerris W."/>
            <person name="Kresovich S."/>
        </authorList>
    </citation>
    <scope>NUCLEOTIDE SEQUENCE</scope>
</reference>
<gene>
    <name evidence="3" type="ORF">BDA96_10G253300</name>
</gene>
<dbReference type="PANTHER" id="PTHR33143:SF59">
    <property type="entry name" value="OS06G0618700 PROTEIN"/>
    <property type="match status" value="1"/>
</dbReference>
<dbReference type="AlphaFoldDB" id="A0A921Q533"/>
<dbReference type="OrthoDB" id="693437at2759"/>
<sequence>MGERNGGVSTSSTTMRAAAHRGTMPPPPQMRPKIKIIHIIAPEIIKTDVAHFRDLVQQLTGKPAACAISSSANYTAPVEEEIETTTNKRRLRPAPAPAPVAADEMSDFMVQEEPIKKRKIKCEVKVEQAGGFGDYDLDRSDLWMDLNPGGFLSFLEEEGVFQGLAADHDFLQPAAFASSRMDLVGEMYAS</sequence>
<comment type="caution">
    <text evidence="3">The sequence shown here is derived from an EMBL/GenBank/DDBJ whole genome shotgun (WGS) entry which is preliminary data.</text>
</comment>
<dbReference type="Proteomes" id="UP000807115">
    <property type="component" value="Chromosome 10"/>
</dbReference>
<dbReference type="Gramene" id="EER90053">
    <property type="protein sequence ID" value="EER90053"/>
    <property type="gene ID" value="SORBI_3010G194300"/>
</dbReference>
<organism evidence="3 4">
    <name type="scientific">Sorghum bicolor</name>
    <name type="common">Sorghum</name>
    <name type="synonym">Sorghum vulgare</name>
    <dbReference type="NCBI Taxonomy" id="4558"/>
    <lineage>
        <taxon>Eukaryota</taxon>
        <taxon>Viridiplantae</taxon>
        <taxon>Streptophyta</taxon>
        <taxon>Embryophyta</taxon>
        <taxon>Tracheophyta</taxon>
        <taxon>Spermatophyta</taxon>
        <taxon>Magnoliopsida</taxon>
        <taxon>Liliopsida</taxon>
        <taxon>Poales</taxon>
        <taxon>Poaceae</taxon>
        <taxon>PACMAD clade</taxon>
        <taxon>Panicoideae</taxon>
        <taxon>Andropogonodae</taxon>
        <taxon>Andropogoneae</taxon>
        <taxon>Sorghinae</taxon>
        <taxon>Sorghum</taxon>
    </lineage>
</organism>
<protein>
    <recommendedName>
        <fullName evidence="2">VQ domain-containing protein</fullName>
    </recommendedName>
</protein>
<reference evidence="3" key="1">
    <citation type="journal article" date="2019" name="BMC Genomics">
        <title>A new reference genome for Sorghum bicolor reveals high levels of sequence similarity between sweet and grain genotypes: implications for the genetics of sugar metabolism.</title>
        <authorList>
            <person name="Cooper E.A."/>
            <person name="Brenton Z.W."/>
            <person name="Flinn B.S."/>
            <person name="Jenkins J."/>
            <person name="Shu S."/>
            <person name="Flowers D."/>
            <person name="Luo F."/>
            <person name="Wang Y."/>
            <person name="Xia P."/>
            <person name="Barry K."/>
            <person name="Daum C."/>
            <person name="Lipzen A."/>
            <person name="Yoshinaga Y."/>
            <person name="Schmutz J."/>
            <person name="Saski C."/>
            <person name="Vermerris W."/>
            <person name="Kresovich S."/>
        </authorList>
    </citation>
    <scope>NUCLEOTIDE SEQUENCE</scope>
</reference>
<proteinExistence type="predicted"/>
<feature type="region of interest" description="Disordered" evidence="1">
    <location>
        <begin position="1"/>
        <end position="30"/>
    </location>
</feature>
<evidence type="ECO:0000259" key="2">
    <source>
        <dbReference type="Pfam" id="PF05678"/>
    </source>
</evidence>
<dbReference type="OMA" id="GMTMAPD"/>
<dbReference type="KEGG" id="sbi:8083463"/>
<dbReference type="EMBL" id="CM027689">
    <property type="protein sequence ID" value="KAG0515138.1"/>
    <property type="molecule type" value="Genomic_DNA"/>
</dbReference>
<dbReference type="InterPro" id="IPR039607">
    <property type="entry name" value="VQ_8/17/18/20/21/25"/>
</dbReference>
<dbReference type="PANTHER" id="PTHR33143">
    <property type="entry name" value="F16F4.1 PROTEIN-RELATED"/>
    <property type="match status" value="1"/>
</dbReference>
<evidence type="ECO:0000313" key="3">
    <source>
        <dbReference type="EMBL" id="KAG0515138.1"/>
    </source>
</evidence>
<dbReference type="Pfam" id="PF05678">
    <property type="entry name" value="VQ"/>
    <property type="match status" value="1"/>
</dbReference>
<evidence type="ECO:0000313" key="4">
    <source>
        <dbReference type="Proteomes" id="UP000807115"/>
    </source>
</evidence>
<name>A0A921Q533_SORBI</name>
<dbReference type="InterPro" id="IPR008889">
    <property type="entry name" value="VQ"/>
</dbReference>
<feature type="domain" description="VQ" evidence="2">
    <location>
        <begin position="39"/>
        <end position="65"/>
    </location>
</feature>